<evidence type="ECO:0000313" key="2">
    <source>
        <dbReference type="EMBL" id="OGW95443.1"/>
    </source>
</evidence>
<dbReference type="AlphaFoldDB" id="A0A1G1KR99"/>
<sequence>MDGRMTITDVAEQVGVTPKTLIRWEKNGKIKKPKRDFKGWRTYAKEDVDAIQRLIDSVYEV</sequence>
<dbReference type="InterPro" id="IPR009061">
    <property type="entry name" value="DNA-bd_dom_put_sf"/>
</dbReference>
<gene>
    <name evidence="2" type="ORF">A3G33_10730</name>
</gene>
<reference evidence="2 3" key="1">
    <citation type="journal article" date="2016" name="Nat. Commun.">
        <title>Thousands of microbial genomes shed light on interconnected biogeochemical processes in an aquifer system.</title>
        <authorList>
            <person name="Anantharaman K."/>
            <person name="Brown C.T."/>
            <person name="Hug L.A."/>
            <person name="Sharon I."/>
            <person name="Castelle C.J."/>
            <person name="Probst A.J."/>
            <person name="Thomas B.C."/>
            <person name="Singh A."/>
            <person name="Wilkins M.J."/>
            <person name="Karaoz U."/>
            <person name="Brodie E.L."/>
            <person name="Williams K.H."/>
            <person name="Hubbard S.S."/>
            <person name="Banfield J.F."/>
        </authorList>
    </citation>
    <scope>NUCLEOTIDE SEQUENCE [LARGE SCALE GENOMIC DNA]</scope>
</reference>
<dbReference type="CDD" id="cd00592">
    <property type="entry name" value="HTH_MerR-like"/>
    <property type="match status" value="1"/>
</dbReference>
<name>A0A1G1KR99_9BACT</name>
<dbReference type="InterPro" id="IPR000551">
    <property type="entry name" value="MerR-type_HTH_dom"/>
</dbReference>
<evidence type="ECO:0000259" key="1">
    <source>
        <dbReference type="PROSITE" id="PS50937"/>
    </source>
</evidence>
<dbReference type="GO" id="GO:0006355">
    <property type="term" value="P:regulation of DNA-templated transcription"/>
    <property type="evidence" value="ECO:0007669"/>
    <property type="project" value="InterPro"/>
</dbReference>
<dbReference type="SUPFAM" id="SSF46955">
    <property type="entry name" value="Putative DNA-binding domain"/>
    <property type="match status" value="1"/>
</dbReference>
<dbReference type="Gene3D" id="1.10.1660.10">
    <property type="match status" value="1"/>
</dbReference>
<dbReference type="PROSITE" id="PS50937">
    <property type="entry name" value="HTH_MERR_2"/>
    <property type="match status" value="1"/>
</dbReference>
<dbReference type="Proteomes" id="UP000178187">
    <property type="component" value="Unassembled WGS sequence"/>
</dbReference>
<evidence type="ECO:0000313" key="3">
    <source>
        <dbReference type="Proteomes" id="UP000178187"/>
    </source>
</evidence>
<proteinExistence type="predicted"/>
<dbReference type="Pfam" id="PF00376">
    <property type="entry name" value="MerR"/>
    <property type="match status" value="1"/>
</dbReference>
<comment type="caution">
    <text evidence="2">The sequence shown here is derived from an EMBL/GenBank/DDBJ whole genome shotgun (WGS) entry which is preliminary data.</text>
</comment>
<protein>
    <recommendedName>
        <fullName evidence="1">HTH merR-type domain-containing protein</fullName>
    </recommendedName>
</protein>
<organism evidence="2 3">
    <name type="scientific">Candidatus Danuiimicrobium aquiferis</name>
    <dbReference type="NCBI Taxonomy" id="1801832"/>
    <lineage>
        <taxon>Bacteria</taxon>
        <taxon>Pseudomonadati</taxon>
        <taxon>Candidatus Omnitrophota</taxon>
        <taxon>Candidatus Danuiimicrobium</taxon>
    </lineage>
</organism>
<dbReference type="GO" id="GO:0003677">
    <property type="term" value="F:DNA binding"/>
    <property type="evidence" value="ECO:0007669"/>
    <property type="project" value="InterPro"/>
</dbReference>
<feature type="domain" description="HTH merR-type" evidence="1">
    <location>
        <begin position="4"/>
        <end position="61"/>
    </location>
</feature>
<dbReference type="EMBL" id="MHFR01000063">
    <property type="protein sequence ID" value="OGW95443.1"/>
    <property type="molecule type" value="Genomic_DNA"/>
</dbReference>
<accession>A0A1G1KR99</accession>